<dbReference type="NCBIfam" id="NF040505">
    <property type="entry name" value="ArsO_flavin_mono"/>
    <property type="match status" value="1"/>
</dbReference>
<dbReference type="RefSeq" id="WP_047239955.1">
    <property type="nucleotide sequence ID" value="NZ_CP011541.1"/>
</dbReference>
<protein>
    <submittedName>
        <fullName evidence="2">Monooxygenase</fullName>
    </submittedName>
</protein>
<sequence>MTHDVVIIGAGQAGLATAYYLRSHDLDVVLIDASPQPGGSWPFTWESLRLFSPWHISSLPGWRLPATADYYPTPGEIINYFTAYEQRYGFLVMRGYRVTEVSGHSPFQLTLSSGEQLSARVVINCTGNASRPFVPYVPGARDFSGTMLHSRDYRTAQAFSNRRVAVVGGGNSGAQIAADLAGVARHVTWCTLRPPRFLPDDYDGEALFNVAKQRLAAIERGETDDGGLRALGDIVAVPPVRTARDAGILRSHPMFDRFGSSEIHWANGSSQLIDAVIWCTGFRPALQHLAHVPLQRDQQHHILVQNTQAIGVPGMFFVGYGDWVGPAADTIIGVVPFAKIAAQAAALFLSNPDS</sequence>
<keyword evidence="2" id="KW-0503">Monooxygenase</keyword>
<evidence type="ECO:0000256" key="1">
    <source>
        <dbReference type="ARBA" id="ARBA00023002"/>
    </source>
</evidence>
<dbReference type="OrthoDB" id="9808049at2"/>
<dbReference type="Gene3D" id="3.50.50.60">
    <property type="entry name" value="FAD/NAD(P)-binding domain"/>
    <property type="match status" value="1"/>
</dbReference>
<dbReference type="PANTHER" id="PTHR43539">
    <property type="entry name" value="FLAVIN-BINDING MONOOXYGENASE-LIKE PROTEIN (AFU_ORTHOLOGUE AFUA_4G09220)"/>
    <property type="match status" value="1"/>
</dbReference>
<dbReference type="InterPro" id="IPR050982">
    <property type="entry name" value="Auxin_biosynth/cation_transpt"/>
</dbReference>
<dbReference type="PANTHER" id="PTHR43539:SF78">
    <property type="entry name" value="FLAVIN-CONTAINING MONOOXYGENASE"/>
    <property type="match status" value="1"/>
</dbReference>
<keyword evidence="3" id="KW-1185">Reference proteome</keyword>
<name>A0A0G3GNV3_9CORY</name>
<keyword evidence="1" id="KW-0560">Oxidoreductase</keyword>
<dbReference type="GO" id="GO:0050660">
    <property type="term" value="F:flavin adenine dinucleotide binding"/>
    <property type="evidence" value="ECO:0007669"/>
    <property type="project" value="TreeGrafter"/>
</dbReference>
<organism evidence="2 3">
    <name type="scientific">Corynebacterium epidermidicanis</name>
    <dbReference type="NCBI Taxonomy" id="1050174"/>
    <lineage>
        <taxon>Bacteria</taxon>
        <taxon>Bacillati</taxon>
        <taxon>Actinomycetota</taxon>
        <taxon>Actinomycetes</taxon>
        <taxon>Mycobacteriales</taxon>
        <taxon>Corynebacteriaceae</taxon>
        <taxon>Corynebacterium</taxon>
    </lineage>
</organism>
<evidence type="ECO:0000313" key="2">
    <source>
        <dbReference type="EMBL" id="AKK02829.1"/>
    </source>
</evidence>
<dbReference type="Proteomes" id="UP000035368">
    <property type="component" value="Chromosome"/>
</dbReference>
<dbReference type="PATRIC" id="fig|1050174.4.peg.970"/>
<proteinExistence type="predicted"/>
<reference evidence="2 3" key="1">
    <citation type="submission" date="2015-05" db="EMBL/GenBank/DDBJ databases">
        <title>Complete genome sequence of Corynebacterium epidermidicanis DSM 45586, isolated from the skin of a dog suffering from pruritus.</title>
        <authorList>
            <person name="Ruckert C."/>
            <person name="Albersmeier A."/>
            <person name="Winkler A."/>
            <person name="Tauch A."/>
        </authorList>
    </citation>
    <scope>NUCLEOTIDE SEQUENCE [LARGE SCALE GENOMIC DNA]</scope>
    <source>
        <strain evidence="2 3">DSM 45586</strain>
    </source>
</reference>
<dbReference type="AlphaFoldDB" id="A0A0G3GNV3"/>
<gene>
    <name evidence="2" type="ORF">CEPID_04795</name>
</gene>
<accession>A0A0G3GNV3</accession>
<dbReference type="PRINTS" id="PR00469">
    <property type="entry name" value="PNDRDTASEII"/>
</dbReference>
<dbReference type="GO" id="GO:0004497">
    <property type="term" value="F:monooxygenase activity"/>
    <property type="evidence" value="ECO:0007669"/>
    <property type="project" value="UniProtKB-KW"/>
</dbReference>
<dbReference type="InterPro" id="IPR036188">
    <property type="entry name" value="FAD/NAD-bd_sf"/>
</dbReference>
<dbReference type="EMBL" id="CP011541">
    <property type="protein sequence ID" value="AKK02829.1"/>
    <property type="molecule type" value="Genomic_DNA"/>
</dbReference>
<evidence type="ECO:0000313" key="3">
    <source>
        <dbReference type="Proteomes" id="UP000035368"/>
    </source>
</evidence>
<dbReference type="SUPFAM" id="SSF51905">
    <property type="entry name" value="FAD/NAD(P)-binding domain"/>
    <property type="match status" value="2"/>
</dbReference>
<dbReference type="PRINTS" id="PR00368">
    <property type="entry name" value="FADPNR"/>
</dbReference>
<dbReference type="STRING" id="1050174.CEPID_04795"/>
<dbReference type="KEGG" id="cei:CEPID_04795"/>
<dbReference type="Pfam" id="PF13738">
    <property type="entry name" value="Pyr_redox_3"/>
    <property type="match status" value="1"/>
</dbReference>